<evidence type="ECO:0000313" key="2">
    <source>
        <dbReference type="EMBL" id="KAK7434737.1"/>
    </source>
</evidence>
<accession>A0ABR1IJW3</accession>
<reference evidence="2 4" key="1">
    <citation type="submission" date="2024-01" db="EMBL/GenBank/DDBJ databases">
        <title>A draft genome for the cacao thread blight pathogen Marasmiellus scandens.</title>
        <authorList>
            <person name="Baruah I.K."/>
            <person name="Leung J."/>
            <person name="Bukari Y."/>
            <person name="Amoako-Attah I."/>
            <person name="Meinhardt L.W."/>
            <person name="Bailey B.A."/>
            <person name="Cohen S.P."/>
        </authorList>
    </citation>
    <scope>NUCLEOTIDE SEQUENCE [LARGE SCALE GENOMIC DNA]</scope>
    <source>
        <strain evidence="2 4">GH-19</strain>
    </source>
</reference>
<feature type="compositionally biased region" description="Low complexity" evidence="1">
    <location>
        <begin position="142"/>
        <end position="165"/>
    </location>
</feature>
<dbReference type="Proteomes" id="UP001498398">
    <property type="component" value="Unassembled WGS sequence"/>
</dbReference>
<proteinExistence type="predicted"/>
<sequence length="260" mass="29106">MSHVQPKRGRFAWSEVDDEDAAFLSDPRQGCTPQVHTSVIQSSSQINYRFYLVLNGEAPGIYFDWGYLKASIDLTNDMYKGFNNKAELLTAYRWFCLHYHRHPHDYQYDDFINPFSSPPLSPVALPNHASPSPKKAVPSIRSSSPTKHASSSKPKGTSSTTKSSKNPQLPPIAADPFTKMGSAFDNEESVQPQVQPKQKGKMTRLRHWVVVGEGSAMITTDRTKAQAEYRRLVVLEGESTLMFGTSDLEEAMRLYDSGAN</sequence>
<dbReference type="EMBL" id="JBANRG010000117">
    <property type="protein sequence ID" value="KAK7434737.1"/>
    <property type="molecule type" value="Genomic_DNA"/>
</dbReference>
<name>A0ABR1IJW3_9AGAR</name>
<protein>
    <submittedName>
        <fullName evidence="2">Uncharacterized protein</fullName>
    </submittedName>
</protein>
<comment type="caution">
    <text evidence="2">The sequence shown here is derived from an EMBL/GenBank/DDBJ whole genome shotgun (WGS) entry which is preliminary data.</text>
</comment>
<keyword evidence="4" id="KW-1185">Reference proteome</keyword>
<evidence type="ECO:0000313" key="4">
    <source>
        <dbReference type="Proteomes" id="UP001498398"/>
    </source>
</evidence>
<evidence type="ECO:0000313" key="3">
    <source>
        <dbReference type="EMBL" id="KAK7434757.1"/>
    </source>
</evidence>
<evidence type="ECO:0000256" key="1">
    <source>
        <dbReference type="SAM" id="MobiDB-lite"/>
    </source>
</evidence>
<feature type="region of interest" description="Disordered" evidence="1">
    <location>
        <begin position="123"/>
        <end position="178"/>
    </location>
</feature>
<organism evidence="2 4">
    <name type="scientific">Marasmiellus scandens</name>
    <dbReference type="NCBI Taxonomy" id="2682957"/>
    <lineage>
        <taxon>Eukaryota</taxon>
        <taxon>Fungi</taxon>
        <taxon>Dikarya</taxon>
        <taxon>Basidiomycota</taxon>
        <taxon>Agaricomycotina</taxon>
        <taxon>Agaricomycetes</taxon>
        <taxon>Agaricomycetidae</taxon>
        <taxon>Agaricales</taxon>
        <taxon>Marasmiineae</taxon>
        <taxon>Omphalotaceae</taxon>
        <taxon>Marasmiellus</taxon>
    </lineage>
</organism>
<dbReference type="EMBL" id="JBANRG010000117">
    <property type="protein sequence ID" value="KAK7434757.1"/>
    <property type="molecule type" value="Genomic_DNA"/>
</dbReference>
<gene>
    <name evidence="2" type="ORF">VKT23_020015</name>
    <name evidence="3" type="ORF">VKT23_020035</name>
</gene>